<dbReference type="Proteomes" id="UP000176914">
    <property type="component" value="Unassembled WGS sequence"/>
</dbReference>
<dbReference type="AlphaFoldDB" id="A0A1F6EBY8"/>
<dbReference type="EMBL" id="MFLL01000001">
    <property type="protein sequence ID" value="OGG70712.1"/>
    <property type="molecule type" value="Genomic_DNA"/>
</dbReference>
<sequence length="135" mass="15475">MRNPSEIQAFDGNDEIIHTQEYLIFGNALTIRFFNWKFEFEFINDPNNTVRYDSSKIEENGVVIGAHFRVFNFLKNVGAATLSKGRIVEDIVYHGERRDPNAVKDIYFALKTTGRYGENGPAAITVTFYSRVRAT</sequence>
<name>A0A1F6EBY8_9BACT</name>
<gene>
    <name evidence="1" type="ORF">A3C20_04290</name>
</gene>
<accession>A0A1F6EBY8</accession>
<proteinExistence type="predicted"/>
<comment type="caution">
    <text evidence="1">The sequence shown here is derived from an EMBL/GenBank/DDBJ whole genome shotgun (WGS) entry which is preliminary data.</text>
</comment>
<protein>
    <submittedName>
        <fullName evidence="1">Uncharacterized protein</fullName>
    </submittedName>
</protein>
<organism evidence="1 2">
    <name type="scientific">Candidatus Kaiserbacteria bacterium RIFCSPHIGHO2_02_FULL_55_25</name>
    <dbReference type="NCBI Taxonomy" id="1798498"/>
    <lineage>
        <taxon>Bacteria</taxon>
        <taxon>Candidatus Kaiseribacteriota</taxon>
    </lineage>
</organism>
<evidence type="ECO:0000313" key="1">
    <source>
        <dbReference type="EMBL" id="OGG70712.1"/>
    </source>
</evidence>
<reference evidence="1 2" key="1">
    <citation type="journal article" date="2016" name="Nat. Commun.">
        <title>Thousands of microbial genomes shed light on interconnected biogeochemical processes in an aquifer system.</title>
        <authorList>
            <person name="Anantharaman K."/>
            <person name="Brown C.T."/>
            <person name="Hug L.A."/>
            <person name="Sharon I."/>
            <person name="Castelle C.J."/>
            <person name="Probst A.J."/>
            <person name="Thomas B.C."/>
            <person name="Singh A."/>
            <person name="Wilkins M.J."/>
            <person name="Karaoz U."/>
            <person name="Brodie E.L."/>
            <person name="Williams K.H."/>
            <person name="Hubbard S.S."/>
            <person name="Banfield J.F."/>
        </authorList>
    </citation>
    <scope>NUCLEOTIDE SEQUENCE [LARGE SCALE GENOMIC DNA]</scope>
</reference>
<evidence type="ECO:0000313" key="2">
    <source>
        <dbReference type="Proteomes" id="UP000176914"/>
    </source>
</evidence>